<sequence>MMAASSESADEAPTTAAFNGGKMEHIFKFGDGEAQNDYQYIDEFHSDEAKRALEEGSLYFKIDGANGMIKMEDDEQDGRLIGLQRLDTKGKPMPNGCLELPPGQNPDTYSMHSYFYDPITLNVQGKKAIKRNKAMLQIIENHAEHIRSKMRESGTDFVSIEWVGAKFNKTPNVPEDVAIAIHSEQVCSDAMERTYGGMREYLLEAEQPSEGLIIFHVGKYWKLRSECFDRKCSFITNKAAARPPVFLAPIDQS</sequence>
<accession>A0A6T6HNT1</accession>
<proteinExistence type="predicted"/>
<protein>
    <submittedName>
        <fullName evidence="2">Uncharacterized protein</fullName>
    </submittedName>
</protein>
<dbReference type="EMBL" id="HBEF01020873">
    <property type="protein sequence ID" value="CAD8340771.1"/>
    <property type="molecule type" value="Transcribed_RNA"/>
</dbReference>
<gene>
    <name evidence="1" type="ORF">CAUS1442_LOCUS12906</name>
    <name evidence="2" type="ORF">CAUS1442_LOCUS12915</name>
</gene>
<name>A0A6T6HNT1_9STRA</name>
<organism evidence="2">
    <name type="scientific">Craspedostauros australis</name>
    <dbReference type="NCBI Taxonomy" id="1486917"/>
    <lineage>
        <taxon>Eukaryota</taxon>
        <taxon>Sar</taxon>
        <taxon>Stramenopiles</taxon>
        <taxon>Ochrophyta</taxon>
        <taxon>Bacillariophyta</taxon>
        <taxon>Bacillariophyceae</taxon>
        <taxon>Bacillariophycidae</taxon>
        <taxon>Naviculales</taxon>
        <taxon>Naviculaceae</taxon>
        <taxon>Craspedostauros</taxon>
    </lineage>
</organism>
<dbReference type="EMBL" id="HBEF01020884">
    <property type="protein sequence ID" value="CAD8340780.1"/>
    <property type="molecule type" value="Transcribed_RNA"/>
</dbReference>
<evidence type="ECO:0000313" key="1">
    <source>
        <dbReference type="EMBL" id="CAD8340771.1"/>
    </source>
</evidence>
<evidence type="ECO:0000313" key="2">
    <source>
        <dbReference type="EMBL" id="CAD8340780.1"/>
    </source>
</evidence>
<dbReference type="AlphaFoldDB" id="A0A6T6HNT1"/>
<reference evidence="2" key="1">
    <citation type="submission" date="2021-01" db="EMBL/GenBank/DDBJ databases">
        <authorList>
            <person name="Corre E."/>
            <person name="Pelletier E."/>
            <person name="Niang G."/>
            <person name="Scheremetjew M."/>
            <person name="Finn R."/>
            <person name="Kale V."/>
            <person name="Holt S."/>
            <person name="Cochrane G."/>
            <person name="Meng A."/>
            <person name="Brown T."/>
            <person name="Cohen L."/>
        </authorList>
    </citation>
    <scope>NUCLEOTIDE SEQUENCE</scope>
    <source>
        <strain evidence="2">CCMP3328</strain>
    </source>
</reference>